<dbReference type="PANTHER" id="PTHR21071">
    <property type="entry name" value="UDP-N-ACETYLENOLPYRUVOYLGLUCOSAMINE REDUCTASE"/>
    <property type="match status" value="1"/>
</dbReference>
<dbReference type="GO" id="GO:0008762">
    <property type="term" value="F:UDP-N-acetylmuramate dehydrogenase activity"/>
    <property type="evidence" value="ECO:0007669"/>
    <property type="project" value="UniProtKB-UniRule"/>
</dbReference>
<dbReference type="InterPro" id="IPR003170">
    <property type="entry name" value="MurB"/>
</dbReference>
<evidence type="ECO:0000259" key="4">
    <source>
        <dbReference type="PROSITE" id="PS51387"/>
    </source>
</evidence>
<feature type="active site" description="Proton donor" evidence="3">
    <location>
        <position position="227"/>
    </location>
</feature>
<keyword evidence="3" id="KW-0521">NADP</keyword>
<evidence type="ECO:0000256" key="2">
    <source>
        <dbReference type="ARBA" id="ARBA00022827"/>
    </source>
</evidence>
<dbReference type="GO" id="GO:0009252">
    <property type="term" value="P:peptidoglycan biosynthetic process"/>
    <property type="evidence" value="ECO:0007669"/>
    <property type="project" value="UniProtKB-UniRule"/>
</dbReference>
<proteinExistence type="inferred from homology"/>
<dbReference type="PANTHER" id="PTHR21071:SF4">
    <property type="entry name" value="UDP-N-ACETYLENOLPYRUVOYLGLUCOSAMINE REDUCTASE"/>
    <property type="match status" value="1"/>
</dbReference>
<dbReference type="RefSeq" id="WP_087845041.1">
    <property type="nucleotide sequence ID" value="NZ_FYAK01000003.1"/>
</dbReference>
<dbReference type="InterPro" id="IPR016167">
    <property type="entry name" value="FAD-bd_PCMH_sub1"/>
</dbReference>
<dbReference type="PROSITE" id="PS51387">
    <property type="entry name" value="FAD_PCMH"/>
    <property type="match status" value="1"/>
</dbReference>
<comment type="similarity">
    <text evidence="1 3">Belongs to the MurB family.</text>
</comment>
<evidence type="ECO:0000256" key="1">
    <source>
        <dbReference type="ARBA" id="ARBA00010485"/>
    </source>
</evidence>
<comment type="caution">
    <text evidence="3">Lacks conserved residue(s) required for the propagation of feature annotation.</text>
</comment>
<evidence type="ECO:0000313" key="5">
    <source>
        <dbReference type="EMBL" id="SMY35614.1"/>
    </source>
</evidence>
<keyword evidence="3" id="KW-0132">Cell division</keyword>
<accession>A0A1Y6MGF2</accession>
<keyword evidence="3 5" id="KW-0560">Oxidoreductase</keyword>
<dbReference type="Pfam" id="PF01565">
    <property type="entry name" value="FAD_binding_4"/>
    <property type="match status" value="1"/>
</dbReference>
<gene>
    <name evidence="5" type="primary">murB_1</name>
    <name evidence="3" type="synonym">murB</name>
    <name evidence="5" type="ORF">PMAL9190_01983</name>
</gene>
<dbReference type="GO" id="GO:0071949">
    <property type="term" value="F:FAD binding"/>
    <property type="evidence" value="ECO:0007669"/>
    <property type="project" value="InterPro"/>
</dbReference>
<comment type="cofactor">
    <cofactor evidence="3">
        <name>FAD</name>
        <dbReference type="ChEBI" id="CHEBI:57692"/>
    </cofactor>
</comment>
<organism evidence="5 6">
    <name type="scientific">Photobacterium malacitanum</name>
    <dbReference type="NCBI Taxonomy" id="2204294"/>
    <lineage>
        <taxon>Bacteria</taxon>
        <taxon>Pseudomonadati</taxon>
        <taxon>Pseudomonadota</taxon>
        <taxon>Gammaproteobacteria</taxon>
        <taxon>Vibrionales</taxon>
        <taxon>Vibrionaceae</taxon>
        <taxon>Photobacterium</taxon>
    </lineage>
</organism>
<comment type="function">
    <text evidence="3">Cell wall formation.</text>
</comment>
<keyword evidence="3" id="KW-0133">Cell shape</keyword>
<keyword evidence="3" id="KW-0961">Cell wall biogenesis/degradation</keyword>
<keyword evidence="3" id="KW-0285">Flavoprotein</keyword>
<dbReference type="GO" id="GO:0005829">
    <property type="term" value="C:cytosol"/>
    <property type="evidence" value="ECO:0007669"/>
    <property type="project" value="TreeGrafter"/>
</dbReference>
<keyword evidence="6" id="KW-1185">Reference proteome</keyword>
<dbReference type="SUPFAM" id="SSF56176">
    <property type="entry name" value="FAD-binding/transporter-associated domain-like"/>
    <property type="match status" value="1"/>
</dbReference>
<dbReference type="InterPro" id="IPR006094">
    <property type="entry name" value="Oxid_FAD_bind_N"/>
</dbReference>
<dbReference type="Gene3D" id="3.30.465.10">
    <property type="match status" value="1"/>
</dbReference>
<keyword evidence="2 3" id="KW-0274">FAD</keyword>
<dbReference type="GO" id="GO:0071555">
    <property type="term" value="P:cell wall organization"/>
    <property type="evidence" value="ECO:0007669"/>
    <property type="project" value="UniProtKB-KW"/>
</dbReference>
<keyword evidence="3" id="KW-0963">Cytoplasm</keyword>
<sequence>MNNTKLEFFLNSSNTKFIKNHTLSYDTYFKMGGEADYFILPINQEELVSLIDFLIKEELKYKLIGATSNILFLNELNYGIIISTKLLTNVFISNVDNTVEVSSGYSLSDFTRLMLLNGFEGFEGLEGIPGTIGGGIVMNAGAYGYEISQYIESVKIINDNGKVINLTKDECNFEFRNSIFKGLSKFIILSAKFKCVCGKRDSIANKMEIYHIARHSYQEFSYPNLGSFYSVKGDIYKDFYKNNKLLYVFIKLAIKNPLTKFIMRKRPSNYFLNKMAIKYNENITYPLSHKSINILVNNGLVKYEDIEKHILNMSKIYNNYSIENEIITTNLSEKQSNK</sequence>
<evidence type="ECO:0000313" key="6">
    <source>
        <dbReference type="Proteomes" id="UP000195963"/>
    </source>
</evidence>
<dbReference type="GO" id="GO:0008360">
    <property type="term" value="P:regulation of cell shape"/>
    <property type="evidence" value="ECO:0007669"/>
    <property type="project" value="UniProtKB-KW"/>
</dbReference>
<name>A0A1Y6MGF2_9GAMM</name>
<evidence type="ECO:0000256" key="3">
    <source>
        <dbReference type="HAMAP-Rule" id="MF_00037"/>
    </source>
</evidence>
<keyword evidence="3" id="KW-0573">Peptidoglycan synthesis</keyword>
<dbReference type="InterPro" id="IPR016166">
    <property type="entry name" value="FAD-bd_PCMH"/>
</dbReference>
<dbReference type="InterPro" id="IPR016169">
    <property type="entry name" value="FAD-bd_PCMH_sub2"/>
</dbReference>
<dbReference type="GO" id="GO:0051301">
    <property type="term" value="P:cell division"/>
    <property type="evidence" value="ECO:0007669"/>
    <property type="project" value="UniProtKB-KW"/>
</dbReference>
<dbReference type="AlphaFoldDB" id="A0A1Y6MGF2"/>
<reference evidence="6" key="1">
    <citation type="submission" date="2017-06" db="EMBL/GenBank/DDBJ databases">
        <authorList>
            <person name="Rodrigo-Torres L."/>
            <person name="Arahal R.D."/>
            <person name="Lucena T."/>
        </authorList>
    </citation>
    <scope>NUCLEOTIDE SEQUENCE [LARGE SCALE GENOMIC DNA]</scope>
    <source>
        <strain evidence="6">CECT 9190</strain>
    </source>
</reference>
<keyword evidence="3" id="KW-0131">Cell cycle</keyword>
<protein>
    <recommendedName>
        <fullName evidence="3">UDP-N-acetylenolpyruvoylglucosamine reductase</fullName>
        <ecNumber evidence="3">1.3.1.98</ecNumber>
    </recommendedName>
    <alternativeName>
        <fullName evidence="3">UDP-N-acetylmuramate dehydrogenase</fullName>
    </alternativeName>
</protein>
<dbReference type="EMBL" id="FYAK01000003">
    <property type="protein sequence ID" value="SMY35614.1"/>
    <property type="molecule type" value="Genomic_DNA"/>
</dbReference>
<comment type="pathway">
    <text evidence="3">Cell wall biogenesis; peptidoglycan biosynthesis.</text>
</comment>
<dbReference type="UniPathway" id="UPA00219"/>
<dbReference type="Proteomes" id="UP000195963">
    <property type="component" value="Unassembled WGS sequence"/>
</dbReference>
<dbReference type="Gene3D" id="3.30.43.10">
    <property type="entry name" value="Uridine Diphospho-n-acetylenolpyruvylglucosamine Reductase, domain 2"/>
    <property type="match status" value="1"/>
</dbReference>
<dbReference type="InterPro" id="IPR036318">
    <property type="entry name" value="FAD-bd_PCMH-like_sf"/>
</dbReference>
<feature type="domain" description="FAD-binding PCMH-type" evidence="4">
    <location>
        <begin position="31"/>
        <end position="198"/>
    </location>
</feature>
<comment type="subcellular location">
    <subcellularLocation>
        <location evidence="3">Cytoplasm</location>
    </subcellularLocation>
</comment>
<dbReference type="EC" id="1.3.1.98" evidence="3"/>
<comment type="catalytic activity">
    <reaction evidence="3">
        <text>UDP-N-acetyl-alpha-D-muramate + NADP(+) = UDP-N-acetyl-3-O-(1-carboxyvinyl)-alpha-D-glucosamine + NADPH + H(+)</text>
        <dbReference type="Rhea" id="RHEA:12248"/>
        <dbReference type="ChEBI" id="CHEBI:15378"/>
        <dbReference type="ChEBI" id="CHEBI:57783"/>
        <dbReference type="ChEBI" id="CHEBI:58349"/>
        <dbReference type="ChEBI" id="CHEBI:68483"/>
        <dbReference type="ChEBI" id="CHEBI:70757"/>
        <dbReference type="EC" id="1.3.1.98"/>
    </reaction>
</comment>
<feature type="active site" evidence="3">
    <location>
        <position position="176"/>
    </location>
</feature>
<dbReference type="HAMAP" id="MF_00037">
    <property type="entry name" value="MurB"/>
    <property type="match status" value="1"/>
</dbReference>